<dbReference type="STRING" id="1231392.OCGS_2196"/>
<dbReference type="EMBL" id="AMGO01000050">
    <property type="protein sequence ID" value="EKE43701.1"/>
    <property type="molecule type" value="Genomic_DNA"/>
</dbReference>
<dbReference type="AlphaFoldDB" id="K2GLX1"/>
<reference evidence="1 2" key="1">
    <citation type="journal article" date="2012" name="J. Bacteriol.">
        <title>Draft Genome Sequence of Oceaniovalibus guishaninsula JLT2003T.</title>
        <authorList>
            <person name="Tang K."/>
            <person name="Liu K."/>
            <person name="Jiao N."/>
        </authorList>
    </citation>
    <scope>NUCLEOTIDE SEQUENCE [LARGE SCALE GENOMIC DNA]</scope>
    <source>
        <strain evidence="1 2">JLT2003</strain>
    </source>
</reference>
<dbReference type="InterPro" id="IPR008651">
    <property type="entry name" value="Uncharacterised_HicB"/>
</dbReference>
<dbReference type="SUPFAM" id="SSF47598">
    <property type="entry name" value="Ribbon-helix-helix"/>
    <property type="match status" value="1"/>
</dbReference>
<accession>K2GLX1</accession>
<evidence type="ECO:0000313" key="2">
    <source>
        <dbReference type="Proteomes" id="UP000006765"/>
    </source>
</evidence>
<dbReference type="GO" id="GO:0006355">
    <property type="term" value="P:regulation of DNA-templated transcription"/>
    <property type="evidence" value="ECO:0007669"/>
    <property type="project" value="InterPro"/>
</dbReference>
<dbReference type="eggNOG" id="COG4226">
    <property type="taxonomic scope" value="Bacteria"/>
</dbReference>
<name>K2GLX1_9RHOB</name>
<dbReference type="SUPFAM" id="SSF143100">
    <property type="entry name" value="TTHA1013/TTHA0281-like"/>
    <property type="match status" value="1"/>
</dbReference>
<protein>
    <recommendedName>
        <fullName evidence="3">HicB family protein</fullName>
    </recommendedName>
</protein>
<dbReference type="PATRIC" id="fig|1231392.3.peg.2208"/>
<keyword evidence="2" id="KW-1185">Reference proteome</keyword>
<dbReference type="Proteomes" id="UP000006765">
    <property type="component" value="Unassembled WGS sequence"/>
</dbReference>
<dbReference type="InterPro" id="IPR035069">
    <property type="entry name" value="TTHA1013/TTHA0281-like"/>
</dbReference>
<evidence type="ECO:0008006" key="3">
    <source>
        <dbReference type="Google" id="ProtNLM"/>
    </source>
</evidence>
<evidence type="ECO:0000313" key="1">
    <source>
        <dbReference type="EMBL" id="EKE43701.1"/>
    </source>
</evidence>
<proteinExistence type="predicted"/>
<gene>
    <name evidence="1" type="ORF">OCGS_2196</name>
</gene>
<comment type="caution">
    <text evidence="1">The sequence shown here is derived from an EMBL/GenBank/DDBJ whole genome shotgun (WGS) entry which is preliminary data.</text>
</comment>
<dbReference type="InterPro" id="IPR010985">
    <property type="entry name" value="Ribbon_hlx_hlx"/>
</dbReference>
<dbReference type="Pfam" id="PF05534">
    <property type="entry name" value="HicB"/>
    <property type="match status" value="1"/>
</dbReference>
<organism evidence="1 2">
    <name type="scientific">Oceaniovalibus guishaninsula JLT2003</name>
    <dbReference type="NCBI Taxonomy" id="1231392"/>
    <lineage>
        <taxon>Bacteria</taxon>
        <taxon>Pseudomonadati</taxon>
        <taxon>Pseudomonadota</taxon>
        <taxon>Alphaproteobacteria</taxon>
        <taxon>Rhodobacterales</taxon>
        <taxon>Roseobacteraceae</taxon>
        <taxon>Oceaniovalibus</taxon>
    </lineage>
</organism>
<sequence length="113" mass="12452">MSAMSNTMTYRGYAARIEYDDEDGIFVGHLAGIRDDVGFHAGNVEDLRAAFHEAVEDYLETCAKVGKEPQKAYSGQVMFRVDPEVHRRAALAAELSGKSLNQWAAEVLERATG</sequence>